<dbReference type="Pfam" id="PF24807">
    <property type="entry name" value="WD40_CDC20-Fz"/>
    <property type="match status" value="1"/>
</dbReference>
<evidence type="ECO:0000256" key="8">
    <source>
        <dbReference type="SAM" id="MobiDB-lite"/>
    </source>
</evidence>
<feature type="region of interest" description="Disordered" evidence="8">
    <location>
        <begin position="584"/>
        <end position="604"/>
    </location>
</feature>
<dbReference type="FunFam" id="2.130.10.10:FF:000098">
    <property type="entry name" value="WD repeat-containing protein slp1"/>
    <property type="match status" value="1"/>
</dbReference>
<reference evidence="10" key="1">
    <citation type="journal article" date="2020" name="Stud. Mycol.">
        <title>101 Dothideomycetes genomes: a test case for predicting lifestyles and emergence of pathogens.</title>
        <authorList>
            <person name="Haridas S."/>
            <person name="Albert R."/>
            <person name="Binder M."/>
            <person name="Bloem J."/>
            <person name="Labutti K."/>
            <person name="Salamov A."/>
            <person name="Andreopoulos B."/>
            <person name="Baker S."/>
            <person name="Barry K."/>
            <person name="Bills G."/>
            <person name="Bluhm B."/>
            <person name="Cannon C."/>
            <person name="Castanera R."/>
            <person name="Culley D."/>
            <person name="Daum C."/>
            <person name="Ezra D."/>
            <person name="Gonzalez J."/>
            <person name="Henrissat B."/>
            <person name="Kuo A."/>
            <person name="Liang C."/>
            <person name="Lipzen A."/>
            <person name="Lutzoni F."/>
            <person name="Magnuson J."/>
            <person name="Mondo S."/>
            <person name="Nolan M."/>
            <person name="Ohm R."/>
            <person name="Pangilinan J."/>
            <person name="Park H.-J."/>
            <person name="Ramirez L."/>
            <person name="Alfaro M."/>
            <person name="Sun H."/>
            <person name="Tritt A."/>
            <person name="Yoshinaga Y."/>
            <person name="Zwiers L.-H."/>
            <person name="Turgeon B."/>
            <person name="Goodwin S."/>
            <person name="Spatafora J."/>
            <person name="Crous P."/>
            <person name="Grigoriev I."/>
        </authorList>
    </citation>
    <scope>NUCLEOTIDE SEQUENCE</scope>
    <source>
        <strain evidence="10">CBS 101060</strain>
    </source>
</reference>
<dbReference type="GO" id="GO:1905786">
    <property type="term" value="P:positive regulation of anaphase-promoting complex-dependent catabolic process"/>
    <property type="evidence" value="ECO:0007669"/>
    <property type="project" value="TreeGrafter"/>
</dbReference>
<evidence type="ECO:0000256" key="3">
    <source>
        <dbReference type="ARBA" id="ARBA00022618"/>
    </source>
</evidence>
<sequence>MASPAVLTPVKSRHGGLFSTRTAGGRIALSPSTPSPRTPSRQFQDINVSKDESIHNNFTSRFSRSVSKTNVRDSPKSNIARPSHTPKRLELGVSEWTLTGTGNTKQTPSRARKDGSVRARPTKTSTRIAYNAADRFIPNRAASEAICNVGVGKLDMETRPKSSSSSSSGEGSTVLANAASASAFEIGRGAEDEATLALESLSLNDDDDNTITKKPAPDAVAYQTSLASACNISLNTRILAFKPAPPESSKPIDLRSQYNRPLKPAGQSAQFRRKVLSTPERVLDAPGLVDDYYLNLLDWSSGNQVAIGLERSVYVWSAESGTVASLLECSADTYISSVKWSGDGAYVGVGLGTGEVQIWDVEEGTKLRSMYGHDTRVGVMGWNKHILSTGARSGLVFNHDVRIAEHKVAELVSHTGEVCGLEWRADGAQLATGANDNLVCIWDARSLGAPKFTKTNHRAAVKALAWCPWQSNLLATGGGSHDRHIHFWNSTTGARTNSIDTGSQVTSLRWSTGYKEIVSSSGFPDNSLSIWSYPTLVKNVEIPAHESRVLHSCLSPDGQMLATAAADESLKFWKLFEKKPGSAGVTRDGSSTAKASMVKQMTIR</sequence>
<dbReference type="EMBL" id="MU006095">
    <property type="protein sequence ID" value="KAF2839343.1"/>
    <property type="molecule type" value="Genomic_DNA"/>
</dbReference>
<evidence type="ECO:0000256" key="6">
    <source>
        <dbReference type="ARBA" id="ARBA00023306"/>
    </source>
</evidence>
<organism evidence="10 11">
    <name type="scientific">Patellaria atrata CBS 101060</name>
    <dbReference type="NCBI Taxonomy" id="1346257"/>
    <lineage>
        <taxon>Eukaryota</taxon>
        <taxon>Fungi</taxon>
        <taxon>Dikarya</taxon>
        <taxon>Ascomycota</taxon>
        <taxon>Pezizomycotina</taxon>
        <taxon>Dothideomycetes</taxon>
        <taxon>Dothideomycetes incertae sedis</taxon>
        <taxon>Patellariales</taxon>
        <taxon>Patellariaceae</taxon>
        <taxon>Patellaria</taxon>
    </lineage>
</organism>
<gene>
    <name evidence="10" type="ORF">M501DRAFT_1016422</name>
</gene>
<dbReference type="Proteomes" id="UP000799429">
    <property type="component" value="Unassembled WGS sequence"/>
</dbReference>
<keyword evidence="3" id="KW-0132">Cell division</keyword>
<dbReference type="GO" id="GO:0051301">
    <property type="term" value="P:cell division"/>
    <property type="evidence" value="ECO:0007669"/>
    <property type="project" value="UniProtKB-KW"/>
</dbReference>
<dbReference type="PANTHER" id="PTHR19918:SF8">
    <property type="entry name" value="FI02843P"/>
    <property type="match status" value="1"/>
</dbReference>
<evidence type="ECO:0000256" key="7">
    <source>
        <dbReference type="PROSITE-ProRule" id="PRU00221"/>
    </source>
</evidence>
<dbReference type="GO" id="GO:1990757">
    <property type="term" value="F:ubiquitin ligase activator activity"/>
    <property type="evidence" value="ECO:0007669"/>
    <property type="project" value="TreeGrafter"/>
</dbReference>
<evidence type="ECO:0000256" key="4">
    <source>
        <dbReference type="ARBA" id="ARBA00022737"/>
    </source>
</evidence>
<dbReference type="PROSITE" id="PS50082">
    <property type="entry name" value="WD_REPEATS_2"/>
    <property type="match status" value="3"/>
</dbReference>
<evidence type="ECO:0000259" key="9">
    <source>
        <dbReference type="Pfam" id="PF24807"/>
    </source>
</evidence>
<dbReference type="AlphaFoldDB" id="A0A9P4SCZ3"/>
<name>A0A9P4SCZ3_9PEZI</name>
<keyword evidence="11" id="KW-1185">Reference proteome</keyword>
<dbReference type="InterPro" id="IPR036322">
    <property type="entry name" value="WD40_repeat_dom_sf"/>
</dbReference>
<evidence type="ECO:0000313" key="10">
    <source>
        <dbReference type="EMBL" id="KAF2839343.1"/>
    </source>
</evidence>
<keyword evidence="4" id="KW-0677">Repeat</keyword>
<protein>
    <submittedName>
        <fullName evidence="10">WD40 repeat-like protein</fullName>
    </submittedName>
</protein>
<dbReference type="Gene3D" id="2.130.10.10">
    <property type="entry name" value="YVTN repeat-like/Quinoprotein amine dehydrogenase"/>
    <property type="match status" value="1"/>
</dbReference>
<dbReference type="OrthoDB" id="10263272at2759"/>
<dbReference type="InterPro" id="IPR019775">
    <property type="entry name" value="WD40_repeat_CS"/>
</dbReference>
<feature type="repeat" description="WD" evidence="7">
    <location>
        <begin position="335"/>
        <end position="369"/>
    </location>
</feature>
<dbReference type="PROSITE" id="PS00678">
    <property type="entry name" value="WD_REPEATS_1"/>
    <property type="match status" value="1"/>
</dbReference>
<accession>A0A9P4SCZ3</accession>
<evidence type="ECO:0000256" key="5">
    <source>
        <dbReference type="ARBA" id="ARBA00022776"/>
    </source>
</evidence>
<keyword evidence="2 7" id="KW-0853">WD repeat</keyword>
<keyword evidence="6" id="KW-0131">Cell cycle</keyword>
<dbReference type="GO" id="GO:0010997">
    <property type="term" value="F:anaphase-promoting complex binding"/>
    <property type="evidence" value="ECO:0007669"/>
    <property type="project" value="InterPro"/>
</dbReference>
<keyword evidence="5" id="KW-0498">Mitosis</keyword>
<evidence type="ECO:0000256" key="2">
    <source>
        <dbReference type="ARBA" id="ARBA00022574"/>
    </source>
</evidence>
<proteinExistence type="inferred from homology"/>
<dbReference type="InterPro" id="IPR001680">
    <property type="entry name" value="WD40_rpt"/>
</dbReference>
<dbReference type="InterPro" id="IPR033010">
    <property type="entry name" value="Cdc20/Fizzy"/>
</dbReference>
<dbReference type="SMART" id="SM00320">
    <property type="entry name" value="WD40"/>
    <property type="match status" value="6"/>
</dbReference>
<dbReference type="GO" id="GO:0005680">
    <property type="term" value="C:anaphase-promoting complex"/>
    <property type="evidence" value="ECO:0007669"/>
    <property type="project" value="TreeGrafter"/>
</dbReference>
<dbReference type="InterPro" id="IPR056150">
    <property type="entry name" value="WD40_CDC20-Fz"/>
</dbReference>
<feature type="repeat" description="WD" evidence="7">
    <location>
        <begin position="411"/>
        <end position="446"/>
    </location>
</feature>
<feature type="repeat" description="WD" evidence="7">
    <location>
        <begin position="542"/>
        <end position="575"/>
    </location>
</feature>
<dbReference type="GO" id="GO:0031145">
    <property type="term" value="P:anaphase-promoting complex-dependent catabolic process"/>
    <property type="evidence" value="ECO:0007669"/>
    <property type="project" value="TreeGrafter"/>
</dbReference>
<feature type="compositionally biased region" description="Polar residues" evidence="8">
    <location>
        <begin position="96"/>
        <end position="109"/>
    </location>
</feature>
<dbReference type="InterPro" id="IPR015943">
    <property type="entry name" value="WD40/YVTN_repeat-like_dom_sf"/>
</dbReference>
<comment type="similarity">
    <text evidence="1">Belongs to the WD repeat CDC20/Fizzy family.</text>
</comment>
<feature type="compositionally biased region" description="Polar residues" evidence="8">
    <location>
        <begin position="55"/>
        <end position="69"/>
    </location>
</feature>
<feature type="domain" description="CDC20/Fizzy WD40" evidence="9">
    <location>
        <begin position="283"/>
        <end position="573"/>
    </location>
</feature>
<comment type="caution">
    <text evidence="10">The sequence shown here is derived from an EMBL/GenBank/DDBJ whole genome shotgun (WGS) entry which is preliminary data.</text>
</comment>
<evidence type="ECO:0000256" key="1">
    <source>
        <dbReference type="ARBA" id="ARBA00006445"/>
    </source>
</evidence>
<evidence type="ECO:0000313" key="11">
    <source>
        <dbReference type="Proteomes" id="UP000799429"/>
    </source>
</evidence>
<dbReference type="SUPFAM" id="SSF50978">
    <property type="entry name" value="WD40 repeat-like"/>
    <property type="match status" value="1"/>
</dbReference>
<feature type="region of interest" description="Disordered" evidence="8">
    <location>
        <begin position="1"/>
        <end position="125"/>
    </location>
</feature>
<dbReference type="PANTHER" id="PTHR19918">
    <property type="entry name" value="CELL DIVISION CYCLE 20 CDC20 FIZZY -RELATED"/>
    <property type="match status" value="1"/>
</dbReference>
<dbReference type="PROSITE" id="PS50294">
    <property type="entry name" value="WD_REPEATS_REGION"/>
    <property type="match status" value="2"/>
</dbReference>